<evidence type="ECO:0000313" key="2">
    <source>
        <dbReference type="EMBL" id="SFV25783.1"/>
    </source>
</evidence>
<reference evidence="3" key="1">
    <citation type="submission" date="2016-10" db="EMBL/GenBank/DDBJ databases">
        <authorList>
            <person name="Varghese N."/>
            <person name="Submissions S."/>
        </authorList>
    </citation>
    <scope>NUCLEOTIDE SEQUENCE [LARGE SCALE GENOMIC DNA]</scope>
    <source>
        <strain evidence="3">DSM 1565</strain>
    </source>
</reference>
<accession>A0A1I7MTQ6</accession>
<organism evidence="2 3">
    <name type="scientific">Hyphomicrobium facile</name>
    <dbReference type="NCBI Taxonomy" id="51670"/>
    <lineage>
        <taxon>Bacteria</taxon>
        <taxon>Pseudomonadati</taxon>
        <taxon>Pseudomonadota</taxon>
        <taxon>Alphaproteobacteria</taxon>
        <taxon>Hyphomicrobiales</taxon>
        <taxon>Hyphomicrobiaceae</taxon>
        <taxon>Hyphomicrobium</taxon>
    </lineage>
</organism>
<evidence type="ECO:0000313" key="3">
    <source>
        <dbReference type="Proteomes" id="UP000199423"/>
    </source>
</evidence>
<dbReference type="STRING" id="51670.SAMN04488557_0124"/>
<dbReference type="OrthoDB" id="7582564at2"/>
<proteinExistence type="predicted"/>
<dbReference type="EMBL" id="FPCH01000001">
    <property type="protein sequence ID" value="SFV25783.1"/>
    <property type="molecule type" value="Genomic_DNA"/>
</dbReference>
<dbReference type="AlphaFoldDB" id="A0A1I7MTQ6"/>
<gene>
    <name evidence="2" type="ORF">SAMN04488557_0124</name>
</gene>
<sequence length="116" mass="12826">MSRQSSDPDDFTQRQRALSRWDNEGGAAPKVSILSGEQISIPEMTNAELVALHVRVIALENLLISLLAKASDEQLNLAREMAGFISPRPGFTHHPLTVRAAAHMVDLVERSAHFRN</sequence>
<dbReference type="Proteomes" id="UP000199423">
    <property type="component" value="Unassembled WGS sequence"/>
</dbReference>
<protein>
    <submittedName>
        <fullName evidence="2">Uncharacterized protein</fullName>
    </submittedName>
</protein>
<feature type="region of interest" description="Disordered" evidence="1">
    <location>
        <begin position="1"/>
        <end position="28"/>
    </location>
</feature>
<name>A0A1I7MTQ6_9HYPH</name>
<dbReference type="RefSeq" id="WP_092862745.1">
    <property type="nucleotide sequence ID" value="NZ_FPCH01000001.1"/>
</dbReference>
<evidence type="ECO:0000256" key="1">
    <source>
        <dbReference type="SAM" id="MobiDB-lite"/>
    </source>
</evidence>
<keyword evidence="3" id="KW-1185">Reference proteome</keyword>